<accession>A0A9W7DZN9</accession>
<gene>
    <name evidence="2" type="ORF">TL16_g03090</name>
</gene>
<sequence length="66" mass="7442">MAKNIANNLNTFLILLNPPTPSFLLSFKTLSIFTFSTTLLPISSHSPKHPFLKISPWSTKTFPFFS</sequence>
<organism evidence="2 3">
    <name type="scientific">Triparma laevis f. inornata</name>
    <dbReference type="NCBI Taxonomy" id="1714386"/>
    <lineage>
        <taxon>Eukaryota</taxon>
        <taxon>Sar</taxon>
        <taxon>Stramenopiles</taxon>
        <taxon>Ochrophyta</taxon>
        <taxon>Bolidophyceae</taxon>
        <taxon>Parmales</taxon>
        <taxon>Triparmaceae</taxon>
        <taxon>Triparma</taxon>
    </lineage>
</organism>
<dbReference type="Proteomes" id="UP001162640">
    <property type="component" value="Unassembled WGS sequence"/>
</dbReference>
<keyword evidence="1" id="KW-0812">Transmembrane</keyword>
<protein>
    <submittedName>
        <fullName evidence="2">Uncharacterized protein</fullName>
    </submittedName>
</protein>
<keyword evidence="1" id="KW-1133">Transmembrane helix</keyword>
<comment type="caution">
    <text evidence="2">The sequence shown here is derived from an EMBL/GenBank/DDBJ whole genome shotgun (WGS) entry which is preliminary data.</text>
</comment>
<reference evidence="3" key="1">
    <citation type="journal article" date="2023" name="Commun. Biol.">
        <title>Genome analysis of Parmales, the sister group of diatoms, reveals the evolutionary specialization of diatoms from phago-mixotrophs to photoautotrophs.</title>
        <authorList>
            <person name="Ban H."/>
            <person name="Sato S."/>
            <person name="Yoshikawa S."/>
            <person name="Yamada K."/>
            <person name="Nakamura Y."/>
            <person name="Ichinomiya M."/>
            <person name="Sato N."/>
            <person name="Blanc-Mathieu R."/>
            <person name="Endo H."/>
            <person name="Kuwata A."/>
            <person name="Ogata H."/>
        </authorList>
    </citation>
    <scope>NUCLEOTIDE SEQUENCE [LARGE SCALE GENOMIC DNA]</scope>
</reference>
<dbReference type="EMBL" id="BLQM01000079">
    <property type="protein sequence ID" value="GMH60618.1"/>
    <property type="molecule type" value="Genomic_DNA"/>
</dbReference>
<feature type="transmembrane region" description="Helical" evidence="1">
    <location>
        <begin position="23"/>
        <end position="43"/>
    </location>
</feature>
<keyword evidence="1" id="KW-0472">Membrane</keyword>
<name>A0A9W7DZN9_9STRA</name>
<evidence type="ECO:0000256" key="1">
    <source>
        <dbReference type="SAM" id="Phobius"/>
    </source>
</evidence>
<evidence type="ECO:0000313" key="2">
    <source>
        <dbReference type="EMBL" id="GMH60618.1"/>
    </source>
</evidence>
<evidence type="ECO:0000313" key="3">
    <source>
        <dbReference type="Proteomes" id="UP001162640"/>
    </source>
</evidence>
<proteinExistence type="predicted"/>
<dbReference type="AlphaFoldDB" id="A0A9W7DZN9"/>